<name>A0A4P6KDZ7_9MICO</name>
<protein>
    <recommendedName>
        <fullName evidence="1">Amidohydrolase-related domain-containing protein</fullName>
    </recommendedName>
</protein>
<dbReference type="Gene3D" id="2.30.40.10">
    <property type="entry name" value="Urease, subunit C, domain 1"/>
    <property type="match status" value="1"/>
</dbReference>
<dbReference type="RefSeq" id="WP_130109760.1">
    <property type="nucleotide sequence ID" value="NZ_CP035806.1"/>
</dbReference>
<evidence type="ECO:0000259" key="1">
    <source>
        <dbReference type="Pfam" id="PF01979"/>
    </source>
</evidence>
<dbReference type="PANTHER" id="PTHR43135:SF3">
    <property type="entry name" value="ALPHA-D-RIBOSE 1-METHYLPHOSPHONATE 5-TRIPHOSPHATE DIPHOSPHATASE"/>
    <property type="match status" value="1"/>
</dbReference>
<dbReference type="InterPro" id="IPR011059">
    <property type="entry name" value="Metal-dep_hydrolase_composite"/>
</dbReference>
<dbReference type="AlphaFoldDB" id="A0A4P6KDZ7"/>
<proteinExistence type="predicted"/>
<dbReference type="KEGG" id="ltr:EVS81_07100"/>
<feature type="domain" description="Amidohydrolase-related" evidence="1">
    <location>
        <begin position="53"/>
        <end position="378"/>
    </location>
</feature>
<gene>
    <name evidence="2" type="ORF">EVS81_07100</name>
</gene>
<dbReference type="GO" id="GO:0016810">
    <property type="term" value="F:hydrolase activity, acting on carbon-nitrogen (but not peptide) bonds"/>
    <property type="evidence" value="ECO:0007669"/>
    <property type="project" value="InterPro"/>
</dbReference>
<sequence>MTGEQHPTAARGIRILDARGEFAAPVRVRWAGGRISLGGEAAAGDLDGTGLWMIPGLVDAHLHAGWQAFDAVDRARFGEERTGKLIAAALRRTLASGFTAVRDAGGLDAAQLAAIPPWERPRAQLAVQLIDRAVADAAGGLERAVEEALGAGARWVKLVATAGVAAPAGVGLDPVFSAEEQREAVRRAAREGAGVMVHAWGGTAIDHAIEAGALSIEHGIFLTDAQARRAAERGMTLVPTLRIYRLVQGMIDAGSLPAAFRARVDEAVAAHPRAVLRARDAGLAIALGTDYGTVEQHGTGRLEFDALVGAGLSPQEALLAATRSGAELLARVADVADSPTGAIAEGALADAVILRRDPREPGALSDPESIVAVLLGGRWADPAR</sequence>
<dbReference type="PANTHER" id="PTHR43135">
    <property type="entry name" value="ALPHA-D-RIBOSE 1-METHYLPHOSPHONATE 5-TRIPHOSPHATE DIPHOSPHATASE"/>
    <property type="match status" value="1"/>
</dbReference>
<dbReference type="Gene3D" id="3.20.20.140">
    <property type="entry name" value="Metal-dependent hydrolases"/>
    <property type="match status" value="1"/>
</dbReference>
<dbReference type="OrthoDB" id="3189065at2"/>
<dbReference type="InterPro" id="IPR032466">
    <property type="entry name" value="Metal_Hydrolase"/>
</dbReference>
<reference evidence="2 3" key="1">
    <citation type="submission" date="2019-02" db="EMBL/GenBank/DDBJ databases">
        <authorList>
            <person name="Sun L."/>
            <person name="Pan D."/>
            <person name="Wu X."/>
        </authorList>
    </citation>
    <scope>NUCLEOTIDE SEQUENCE [LARGE SCALE GENOMIC DNA]</scope>
    <source>
        <strain evidence="2 3">JW-1</strain>
    </source>
</reference>
<dbReference type="InterPro" id="IPR006680">
    <property type="entry name" value="Amidohydro-rel"/>
</dbReference>
<evidence type="ECO:0000313" key="2">
    <source>
        <dbReference type="EMBL" id="QBE48625.1"/>
    </source>
</evidence>
<dbReference type="SUPFAM" id="SSF51556">
    <property type="entry name" value="Metallo-dependent hydrolases"/>
    <property type="match status" value="1"/>
</dbReference>
<organism evidence="2 3">
    <name type="scientific">Leucobacter triazinivorans</name>
    <dbReference type="NCBI Taxonomy" id="1784719"/>
    <lineage>
        <taxon>Bacteria</taxon>
        <taxon>Bacillati</taxon>
        <taxon>Actinomycetota</taxon>
        <taxon>Actinomycetes</taxon>
        <taxon>Micrococcales</taxon>
        <taxon>Microbacteriaceae</taxon>
        <taxon>Leucobacter</taxon>
    </lineage>
</organism>
<accession>A0A4P6KDZ7</accession>
<dbReference type="Pfam" id="PF01979">
    <property type="entry name" value="Amidohydro_1"/>
    <property type="match status" value="1"/>
</dbReference>
<dbReference type="SUPFAM" id="SSF51338">
    <property type="entry name" value="Composite domain of metallo-dependent hydrolases"/>
    <property type="match status" value="1"/>
</dbReference>
<evidence type="ECO:0000313" key="3">
    <source>
        <dbReference type="Proteomes" id="UP000289260"/>
    </source>
</evidence>
<dbReference type="Proteomes" id="UP000289260">
    <property type="component" value="Chromosome"/>
</dbReference>
<dbReference type="EMBL" id="CP035806">
    <property type="protein sequence ID" value="QBE48625.1"/>
    <property type="molecule type" value="Genomic_DNA"/>
</dbReference>
<dbReference type="InterPro" id="IPR051781">
    <property type="entry name" value="Metallo-dep_Hydrolase"/>
</dbReference>
<keyword evidence="3" id="KW-1185">Reference proteome</keyword>